<dbReference type="SUPFAM" id="SSF141562">
    <property type="entry name" value="At5g01610-like"/>
    <property type="match status" value="1"/>
</dbReference>
<dbReference type="AlphaFoldDB" id="A0AA38W8T0"/>
<name>A0AA38W8T0_9ASTR</name>
<keyword evidence="1" id="KW-0732">Signal</keyword>
<keyword evidence="3" id="KW-1185">Reference proteome</keyword>
<dbReference type="PANTHER" id="PTHR31676">
    <property type="entry name" value="T31J12.3 PROTEIN-RELATED"/>
    <property type="match status" value="1"/>
</dbReference>
<dbReference type="PANTHER" id="PTHR31676:SF203">
    <property type="entry name" value="DUF538 FAMILY PROTEIN"/>
    <property type="match status" value="1"/>
</dbReference>
<gene>
    <name evidence="2" type="ORF">OSB04_022772</name>
</gene>
<dbReference type="Pfam" id="PF04398">
    <property type="entry name" value="DUF538"/>
    <property type="match status" value="1"/>
</dbReference>
<evidence type="ECO:0000256" key="1">
    <source>
        <dbReference type="SAM" id="SignalP"/>
    </source>
</evidence>
<feature type="chain" id="PRO_5041368545" evidence="1">
    <location>
        <begin position="21"/>
        <end position="190"/>
    </location>
</feature>
<dbReference type="InterPro" id="IPR036758">
    <property type="entry name" value="At5g01610-like"/>
</dbReference>
<comment type="caution">
    <text evidence="2">The sequence shown here is derived from an EMBL/GenBank/DDBJ whole genome shotgun (WGS) entry which is preliminary data.</text>
</comment>
<sequence>MSPITIIISILLLSPSLISSLLQPPNNGGIGDNLTAYEIIQSYGFPKGILPIGVTGYELDKSTGEFKVFFNGPCSFSLEGSYDLKYQSTISGIISNGTLGVVLWLDILTVYRSEYELGFSVRIATARFPIDNFEICPQCGCGLNCNNGVVDDIAIADRIVPLLLRLEHYNEIGKVGGLTCKSTYQSEDGP</sequence>
<dbReference type="Gene3D" id="2.30.240.10">
    <property type="entry name" value="At5g01610-like"/>
    <property type="match status" value="1"/>
</dbReference>
<reference evidence="2" key="1">
    <citation type="submission" date="2023-03" db="EMBL/GenBank/DDBJ databases">
        <title>Chromosome-scale reference genome and RAD-based genetic map of yellow starthistle (Centaurea solstitialis) reveal putative structural variation and QTLs associated with invader traits.</title>
        <authorList>
            <person name="Reatini B."/>
            <person name="Cang F.A."/>
            <person name="Jiang Q."/>
            <person name="Mckibben M.T.W."/>
            <person name="Barker M.S."/>
            <person name="Rieseberg L.H."/>
            <person name="Dlugosch K.M."/>
        </authorList>
    </citation>
    <scope>NUCLEOTIDE SEQUENCE</scope>
    <source>
        <strain evidence="2">CAN-66</strain>
        <tissue evidence="2">Leaf</tissue>
    </source>
</reference>
<protein>
    <submittedName>
        <fullName evidence="2">Uncharacterized protein</fullName>
    </submittedName>
</protein>
<organism evidence="2 3">
    <name type="scientific">Centaurea solstitialis</name>
    <name type="common">yellow star-thistle</name>
    <dbReference type="NCBI Taxonomy" id="347529"/>
    <lineage>
        <taxon>Eukaryota</taxon>
        <taxon>Viridiplantae</taxon>
        <taxon>Streptophyta</taxon>
        <taxon>Embryophyta</taxon>
        <taxon>Tracheophyta</taxon>
        <taxon>Spermatophyta</taxon>
        <taxon>Magnoliopsida</taxon>
        <taxon>eudicotyledons</taxon>
        <taxon>Gunneridae</taxon>
        <taxon>Pentapetalae</taxon>
        <taxon>asterids</taxon>
        <taxon>campanulids</taxon>
        <taxon>Asterales</taxon>
        <taxon>Asteraceae</taxon>
        <taxon>Carduoideae</taxon>
        <taxon>Cardueae</taxon>
        <taxon>Centaureinae</taxon>
        <taxon>Centaurea</taxon>
    </lineage>
</organism>
<proteinExistence type="predicted"/>
<dbReference type="Proteomes" id="UP001172457">
    <property type="component" value="Chromosome 6"/>
</dbReference>
<evidence type="ECO:0000313" key="3">
    <source>
        <dbReference type="Proteomes" id="UP001172457"/>
    </source>
</evidence>
<evidence type="ECO:0000313" key="2">
    <source>
        <dbReference type="EMBL" id="KAJ9543065.1"/>
    </source>
</evidence>
<feature type="signal peptide" evidence="1">
    <location>
        <begin position="1"/>
        <end position="20"/>
    </location>
</feature>
<dbReference type="InterPro" id="IPR007493">
    <property type="entry name" value="DUF538"/>
</dbReference>
<dbReference type="EMBL" id="JARYMX010000006">
    <property type="protein sequence ID" value="KAJ9543065.1"/>
    <property type="molecule type" value="Genomic_DNA"/>
</dbReference>
<accession>A0AA38W8T0</accession>